<gene>
    <name evidence="3" type="primary">gb00107</name>
    <name evidence="3" type="ORF">PR202_gb00107</name>
</gene>
<sequence>MISLGMFGLLWALTKAWQFSPVLEVRRSWPMAEVRGLWCLPEEEPRMPEEGPSSPAEVRRGRLPEEWSWSPEEVRRGRLPEEGPCSSAKV</sequence>
<reference evidence="3" key="2">
    <citation type="submission" date="2021-12" db="EMBL/GenBank/DDBJ databases">
        <title>Resequencing data analysis of finger millet.</title>
        <authorList>
            <person name="Hatakeyama M."/>
            <person name="Aluri S."/>
            <person name="Balachadran M.T."/>
            <person name="Sivarajan S.R."/>
            <person name="Poveda L."/>
            <person name="Shimizu-Inatsugi R."/>
            <person name="Schlapbach R."/>
            <person name="Sreeman S.M."/>
            <person name="Shimizu K.K."/>
        </authorList>
    </citation>
    <scope>NUCLEOTIDE SEQUENCE</scope>
</reference>
<evidence type="ECO:0000256" key="1">
    <source>
        <dbReference type="SAM" id="MobiDB-lite"/>
    </source>
</evidence>
<keyword evidence="4" id="KW-1185">Reference proteome</keyword>
<feature type="chain" id="PRO_5043371875" evidence="2">
    <location>
        <begin position="17"/>
        <end position="90"/>
    </location>
</feature>
<protein>
    <submittedName>
        <fullName evidence="3">Uncharacterized protein</fullName>
    </submittedName>
</protein>
<feature type="region of interest" description="Disordered" evidence="1">
    <location>
        <begin position="42"/>
        <end position="90"/>
    </location>
</feature>
<accession>A0AAV5DSS8</accession>
<dbReference type="EMBL" id="BQKI01000071">
    <property type="protein sequence ID" value="GJN13411.1"/>
    <property type="molecule type" value="Genomic_DNA"/>
</dbReference>
<dbReference type="AlphaFoldDB" id="A0AAV5DSS8"/>
<name>A0AAV5DSS8_ELECO</name>
<comment type="caution">
    <text evidence="3">The sequence shown here is derived from an EMBL/GenBank/DDBJ whole genome shotgun (WGS) entry which is preliminary data.</text>
</comment>
<proteinExistence type="predicted"/>
<feature type="signal peptide" evidence="2">
    <location>
        <begin position="1"/>
        <end position="16"/>
    </location>
</feature>
<organism evidence="3 4">
    <name type="scientific">Eleusine coracana subsp. coracana</name>
    <dbReference type="NCBI Taxonomy" id="191504"/>
    <lineage>
        <taxon>Eukaryota</taxon>
        <taxon>Viridiplantae</taxon>
        <taxon>Streptophyta</taxon>
        <taxon>Embryophyta</taxon>
        <taxon>Tracheophyta</taxon>
        <taxon>Spermatophyta</taxon>
        <taxon>Magnoliopsida</taxon>
        <taxon>Liliopsida</taxon>
        <taxon>Poales</taxon>
        <taxon>Poaceae</taxon>
        <taxon>PACMAD clade</taxon>
        <taxon>Chloridoideae</taxon>
        <taxon>Cynodonteae</taxon>
        <taxon>Eleusininae</taxon>
        <taxon>Eleusine</taxon>
    </lineage>
</organism>
<feature type="compositionally biased region" description="Basic and acidic residues" evidence="1">
    <location>
        <begin position="72"/>
        <end position="81"/>
    </location>
</feature>
<reference evidence="3" key="1">
    <citation type="journal article" date="2018" name="DNA Res.">
        <title>Multiple hybrid de novo genome assembly of finger millet, an orphan allotetraploid crop.</title>
        <authorList>
            <person name="Hatakeyama M."/>
            <person name="Aluri S."/>
            <person name="Balachadran M.T."/>
            <person name="Sivarajan S.R."/>
            <person name="Patrignani A."/>
            <person name="Gruter S."/>
            <person name="Poveda L."/>
            <person name="Shimizu-Inatsugi R."/>
            <person name="Baeten J."/>
            <person name="Francoijs K.J."/>
            <person name="Nataraja K.N."/>
            <person name="Reddy Y.A.N."/>
            <person name="Phadnis S."/>
            <person name="Ravikumar R.L."/>
            <person name="Schlapbach R."/>
            <person name="Sreeman S.M."/>
            <person name="Shimizu K.K."/>
        </authorList>
    </citation>
    <scope>NUCLEOTIDE SEQUENCE</scope>
</reference>
<dbReference type="Proteomes" id="UP001054889">
    <property type="component" value="Unassembled WGS sequence"/>
</dbReference>
<evidence type="ECO:0000256" key="2">
    <source>
        <dbReference type="SAM" id="SignalP"/>
    </source>
</evidence>
<evidence type="ECO:0000313" key="3">
    <source>
        <dbReference type="EMBL" id="GJN13411.1"/>
    </source>
</evidence>
<keyword evidence="2" id="KW-0732">Signal</keyword>
<evidence type="ECO:0000313" key="4">
    <source>
        <dbReference type="Proteomes" id="UP001054889"/>
    </source>
</evidence>